<sequence>MKSKREHALNPEDRRYEITRKFGRENTELVEQLLSQVKDPKENILGAIIYLARDGKIDDVKNYVQMANEQVEVLLRCATVKEERSY</sequence>
<comment type="caution">
    <text evidence="1">The sequence shown here is derived from an EMBL/GenBank/DDBJ whole genome shotgun (WGS) entry which is preliminary data.</text>
</comment>
<name>A0ABW9RZY2_9BACT</name>
<evidence type="ECO:0008006" key="3">
    <source>
        <dbReference type="Google" id="ProtNLM"/>
    </source>
</evidence>
<gene>
    <name evidence="1" type="ORF">E1163_27525</name>
</gene>
<protein>
    <recommendedName>
        <fullName evidence="3">HEAT repeat domain-containing protein</fullName>
    </recommendedName>
</protein>
<proteinExistence type="predicted"/>
<evidence type="ECO:0000313" key="1">
    <source>
        <dbReference type="EMBL" id="MTI28740.1"/>
    </source>
</evidence>
<keyword evidence="2" id="KW-1185">Reference proteome</keyword>
<organism evidence="1 2">
    <name type="scientific">Fulvivirga kasyanovii</name>
    <dbReference type="NCBI Taxonomy" id="396812"/>
    <lineage>
        <taxon>Bacteria</taxon>
        <taxon>Pseudomonadati</taxon>
        <taxon>Bacteroidota</taxon>
        <taxon>Cytophagia</taxon>
        <taxon>Cytophagales</taxon>
        <taxon>Fulvivirgaceae</taxon>
        <taxon>Fulvivirga</taxon>
    </lineage>
</organism>
<dbReference type="Proteomes" id="UP000798808">
    <property type="component" value="Unassembled WGS sequence"/>
</dbReference>
<accession>A0ABW9RZY2</accession>
<reference evidence="1 2" key="1">
    <citation type="submission" date="2019-02" db="EMBL/GenBank/DDBJ databases">
        <authorList>
            <person name="Goldberg S.R."/>
            <person name="Haltli B.A."/>
            <person name="Correa H."/>
            <person name="Russell K.G."/>
        </authorList>
    </citation>
    <scope>NUCLEOTIDE SEQUENCE [LARGE SCALE GENOMIC DNA]</scope>
    <source>
        <strain evidence="1 2">JCM 16186</strain>
    </source>
</reference>
<dbReference type="EMBL" id="SMLW01000671">
    <property type="protein sequence ID" value="MTI28740.1"/>
    <property type="molecule type" value="Genomic_DNA"/>
</dbReference>
<dbReference type="RefSeq" id="WP_155176556.1">
    <property type="nucleotide sequence ID" value="NZ_BAAAFL010000049.1"/>
</dbReference>
<evidence type="ECO:0000313" key="2">
    <source>
        <dbReference type="Proteomes" id="UP000798808"/>
    </source>
</evidence>